<keyword evidence="4" id="KW-1185">Reference proteome</keyword>
<feature type="domain" description="HD/PDEase" evidence="2">
    <location>
        <begin position="107"/>
        <end position="270"/>
    </location>
</feature>
<dbReference type="GO" id="GO:0006203">
    <property type="term" value="P:dGTP catabolic process"/>
    <property type="evidence" value="ECO:0007669"/>
    <property type="project" value="TreeGrafter"/>
</dbReference>
<dbReference type="SMART" id="SM00471">
    <property type="entry name" value="HDc"/>
    <property type="match status" value="2"/>
</dbReference>
<dbReference type="PANTHER" id="PTHR11373">
    <property type="entry name" value="DEOXYNUCLEOSIDE TRIPHOSPHATE TRIPHOSPHOHYDROLASE"/>
    <property type="match status" value="1"/>
</dbReference>
<accession>A0A1B0GD32</accession>
<dbReference type="InterPro" id="IPR006674">
    <property type="entry name" value="HD_domain"/>
</dbReference>
<dbReference type="VEuPathDB" id="VectorBase:GMOY011208"/>
<comment type="similarity">
    <text evidence="1">Belongs to the SAMHD1 family.</text>
</comment>
<feature type="domain" description="HD/PDEase" evidence="2">
    <location>
        <begin position="447"/>
        <end position="603"/>
    </location>
</feature>
<evidence type="ECO:0000259" key="2">
    <source>
        <dbReference type="SMART" id="SM00471"/>
    </source>
</evidence>
<dbReference type="GO" id="GO:0008832">
    <property type="term" value="F:dGTPase activity"/>
    <property type="evidence" value="ECO:0007669"/>
    <property type="project" value="TreeGrafter"/>
</dbReference>
<dbReference type="SUPFAM" id="SSF109604">
    <property type="entry name" value="HD-domain/PDEase-like"/>
    <property type="match status" value="2"/>
</dbReference>
<dbReference type="EMBL" id="CCAG010002298">
    <property type="status" value="NOT_ANNOTATED_CDS"/>
    <property type="molecule type" value="Genomic_DNA"/>
</dbReference>
<dbReference type="AlphaFoldDB" id="A0A1B0GD32"/>
<dbReference type="InterPro" id="IPR050135">
    <property type="entry name" value="dGTPase-like"/>
</dbReference>
<dbReference type="PANTHER" id="PTHR11373:SF4">
    <property type="entry name" value="DEOXYNUCLEOSIDE TRIPHOSPHATE TRIPHOSPHOHYDROLASE SAMHD1"/>
    <property type="match status" value="1"/>
</dbReference>
<dbReference type="InterPro" id="IPR003607">
    <property type="entry name" value="HD/PDEase_dom"/>
</dbReference>
<sequence length="790" mass="93118">MNVPPYIQKLCSHLSCISVNILLREGGTIDKRKIKETKNEKKAKREDEKENIAIVLKPLEISDAVHGKIIIPEDISIIIRNPLFERLRSIRQLGFLKLRNKMDDRITEYSRYEHSIGTYYMALKAIEACERNTEWIKSNQVGGTIPALYRDAVLLAALLHDIGHAAFSHSWEDVDPNYDHEMMSWKLIDKIFTENCEIFPHLRDNSNYGIDLIKALITGHRKHFSHFLPTQYRFIFESLTDFGDVFLNARVTEDGAHIEYLYSDRYKIIQLFTTRWIFYRDYYCQTHNITSNAIFRKIIRRNFALSELEKCYQADNFLNFTDEKILSAVKNDCLTKFLNESVAYKEIPSKEFKPTCEHLRNSYADSETFHIQPVSKYFPKNQVCLYPDRGDFDTIIHAMEILDEIYGVIVLPMDVKAIVETPIFERLKSIRQLGFMKLGYKTNDRIIKHNRYNHSIGTYHTALLMLEAIEKNTIWIKAMQPEGKISSIYKDAVLLAALLHDIGHGPFSHSWEDVDPDYDHEIMSGKLIDKIFAECPQIFAHLRENNNRGIDLIKSLITGRRKDFKHSLPNEYRFIFEIVSNKFCQIDVDKWDYLKRDGHLFGKASLVDFDEVFLNSRASEDGAHIEYSCSDIHKIIQLFTARWTFYKDYYSQTYNITRNAILTKIIGRKYTPNDLKKFYEIKNFLKFIDAEVIAAIKDDDLTRFLDESTTFKEVSWREFQSICRCLIDSYRDSRYIHRERVLEYFPKDEICLYPNRGTIDTIIDETYSLRKWINFICSERDNIIYYTEYI</sequence>
<dbReference type="STRING" id="37546.A0A1B0GD32"/>
<evidence type="ECO:0000313" key="4">
    <source>
        <dbReference type="Proteomes" id="UP000092444"/>
    </source>
</evidence>
<protein>
    <recommendedName>
        <fullName evidence="2">HD/PDEase domain-containing protein</fullName>
    </recommendedName>
</protein>
<dbReference type="Proteomes" id="UP000092444">
    <property type="component" value="Unassembled WGS sequence"/>
</dbReference>
<dbReference type="CDD" id="cd00077">
    <property type="entry name" value="HDc"/>
    <property type="match status" value="2"/>
</dbReference>
<dbReference type="GO" id="GO:0005634">
    <property type="term" value="C:nucleus"/>
    <property type="evidence" value="ECO:0007669"/>
    <property type="project" value="TreeGrafter"/>
</dbReference>
<organism evidence="3 4">
    <name type="scientific">Glossina morsitans morsitans</name>
    <name type="common">Savannah tsetse fly</name>
    <dbReference type="NCBI Taxonomy" id="37546"/>
    <lineage>
        <taxon>Eukaryota</taxon>
        <taxon>Metazoa</taxon>
        <taxon>Ecdysozoa</taxon>
        <taxon>Arthropoda</taxon>
        <taxon>Hexapoda</taxon>
        <taxon>Insecta</taxon>
        <taxon>Pterygota</taxon>
        <taxon>Neoptera</taxon>
        <taxon>Endopterygota</taxon>
        <taxon>Diptera</taxon>
        <taxon>Brachycera</taxon>
        <taxon>Muscomorpha</taxon>
        <taxon>Hippoboscoidea</taxon>
        <taxon>Glossinidae</taxon>
        <taxon>Glossina</taxon>
    </lineage>
</organism>
<reference evidence="3" key="1">
    <citation type="submission" date="2020-05" db="UniProtKB">
        <authorList>
            <consortium name="EnsemblMetazoa"/>
        </authorList>
    </citation>
    <scope>IDENTIFICATION</scope>
    <source>
        <strain evidence="3">Yale</strain>
    </source>
</reference>
<dbReference type="Gene3D" id="1.10.3210.10">
    <property type="entry name" value="Hypothetical protein af1432"/>
    <property type="match status" value="2"/>
</dbReference>
<dbReference type="Pfam" id="PF01966">
    <property type="entry name" value="HD"/>
    <property type="match status" value="2"/>
</dbReference>
<evidence type="ECO:0000313" key="3">
    <source>
        <dbReference type="EnsemblMetazoa" id="GMOY011208-PA"/>
    </source>
</evidence>
<evidence type="ECO:0000256" key="1">
    <source>
        <dbReference type="ARBA" id="ARBA00005776"/>
    </source>
</evidence>
<dbReference type="EnsemblMetazoa" id="GMOY011208-RA">
    <property type="protein sequence ID" value="GMOY011208-PA"/>
    <property type="gene ID" value="GMOY011208"/>
</dbReference>
<proteinExistence type="inferred from homology"/>
<name>A0A1B0GD32_GLOMM</name>